<dbReference type="Pfam" id="PF07690">
    <property type="entry name" value="MFS_1"/>
    <property type="match status" value="1"/>
</dbReference>
<protein>
    <submittedName>
        <fullName evidence="8">Major facilitator superfamily MFS_1</fullName>
    </submittedName>
</protein>
<dbReference type="KEGG" id="dsa:Desal_3561"/>
<reference evidence="8 9" key="1">
    <citation type="submission" date="2009-06" db="EMBL/GenBank/DDBJ databases">
        <title>Complete sequence of Desulfovibrio salexigens DSM 2638.</title>
        <authorList>
            <consortium name="US DOE Joint Genome Institute"/>
            <person name="Lucas S."/>
            <person name="Copeland A."/>
            <person name="Lapidus A."/>
            <person name="Glavina del Rio T."/>
            <person name="Tice H."/>
            <person name="Bruce D."/>
            <person name="Goodwin L."/>
            <person name="Pitluck S."/>
            <person name="Munk A.C."/>
            <person name="Brettin T."/>
            <person name="Detter J.C."/>
            <person name="Han C."/>
            <person name="Tapia R."/>
            <person name="Larimer F."/>
            <person name="Land M."/>
            <person name="Hauser L."/>
            <person name="Kyrpides N."/>
            <person name="Anderson I."/>
            <person name="Wall J.D."/>
            <person name="Arkin A.P."/>
            <person name="Dehal P."/>
            <person name="Chivian D."/>
            <person name="Giles B."/>
            <person name="Hazen T.C."/>
        </authorList>
    </citation>
    <scope>NUCLEOTIDE SEQUENCE [LARGE SCALE GENOMIC DNA]</scope>
    <source>
        <strain evidence="9">ATCC 14822 / DSM 2638 / NCIMB 8403 / VKM B-1763</strain>
    </source>
</reference>
<feature type="transmembrane region" description="Helical" evidence="6">
    <location>
        <begin position="213"/>
        <end position="232"/>
    </location>
</feature>
<dbReference type="SUPFAM" id="SSF103473">
    <property type="entry name" value="MFS general substrate transporter"/>
    <property type="match status" value="1"/>
</dbReference>
<keyword evidence="9" id="KW-1185">Reference proteome</keyword>
<gene>
    <name evidence="8" type="ordered locus">Desal_3561</name>
</gene>
<feature type="transmembrane region" description="Helical" evidence="6">
    <location>
        <begin position="337"/>
        <end position="356"/>
    </location>
</feature>
<feature type="transmembrane region" description="Helical" evidence="6">
    <location>
        <begin position="113"/>
        <end position="133"/>
    </location>
</feature>
<keyword evidence="2" id="KW-1003">Cell membrane</keyword>
<dbReference type="EMBL" id="CP001649">
    <property type="protein sequence ID" value="ACS81607.1"/>
    <property type="molecule type" value="Genomic_DNA"/>
</dbReference>
<feature type="transmembrane region" description="Helical" evidence="6">
    <location>
        <begin position="368"/>
        <end position="391"/>
    </location>
</feature>
<evidence type="ECO:0000256" key="4">
    <source>
        <dbReference type="ARBA" id="ARBA00022989"/>
    </source>
</evidence>
<dbReference type="CDD" id="cd17324">
    <property type="entry name" value="MFS_NepI_like"/>
    <property type="match status" value="1"/>
</dbReference>
<proteinExistence type="predicted"/>
<dbReference type="InterPro" id="IPR036259">
    <property type="entry name" value="MFS_trans_sf"/>
</dbReference>
<feature type="transmembrane region" description="Helical" evidence="6">
    <location>
        <begin position="84"/>
        <end position="107"/>
    </location>
</feature>
<dbReference type="InterPro" id="IPR020846">
    <property type="entry name" value="MFS_dom"/>
</dbReference>
<evidence type="ECO:0000256" key="3">
    <source>
        <dbReference type="ARBA" id="ARBA00022692"/>
    </source>
</evidence>
<dbReference type="PANTHER" id="PTHR43124">
    <property type="entry name" value="PURINE EFFLUX PUMP PBUE"/>
    <property type="match status" value="1"/>
</dbReference>
<evidence type="ECO:0000256" key="2">
    <source>
        <dbReference type="ARBA" id="ARBA00022475"/>
    </source>
</evidence>
<evidence type="ECO:0000256" key="5">
    <source>
        <dbReference type="ARBA" id="ARBA00023136"/>
    </source>
</evidence>
<comment type="subcellular location">
    <subcellularLocation>
        <location evidence="1">Cell membrane</location>
        <topology evidence="1">Multi-pass membrane protein</topology>
    </subcellularLocation>
</comment>
<dbReference type="PROSITE" id="PS50850">
    <property type="entry name" value="MFS"/>
    <property type="match status" value="1"/>
</dbReference>
<sequence>MTSQSTILQDRPANWSAVLSLFVGVTSLVAAEFIPISLLTPIAQDLAITEGMAGQTVTVVGIFAVLTSLLLAPLTKGINRRHILLIFSALLVVSNIMVATANTYSFLLVGRGLLGICVGGFWSMAAAVTLQLVPANYVPRALSLIYAGVAAATVISLPIASYLGHMVGWRNVFLLEATLGATGLAWQFLSLPSIRADKNNDFKNMFRLLRQDWVILGILATIFSFGGYNIFFTYLRPYLELDLTLTPNSLSLVLGIFGLANCLGTFAAGILFERKFRSCMIVLQCILSVVAILLYQLQERIWIEVFFVIVWGFVWGFMPVGWTSWITRTLADRAEMAGGLSVASIQFSIGGAAAIGGVIYDGSGIEGIFLLAAGFLILSTILIWLSFLFFFKDTGRHA</sequence>
<feature type="transmembrane region" description="Helical" evidence="6">
    <location>
        <begin position="52"/>
        <end position="72"/>
    </location>
</feature>
<feature type="transmembrane region" description="Helical" evidence="6">
    <location>
        <begin position="173"/>
        <end position="192"/>
    </location>
</feature>
<evidence type="ECO:0000313" key="9">
    <source>
        <dbReference type="Proteomes" id="UP000002601"/>
    </source>
</evidence>
<dbReference type="InterPro" id="IPR011701">
    <property type="entry name" value="MFS"/>
</dbReference>
<dbReference type="STRING" id="526222.Desal_3561"/>
<feature type="transmembrane region" description="Helical" evidence="6">
    <location>
        <begin position="252"/>
        <end position="272"/>
    </location>
</feature>
<dbReference type="HOGENOM" id="CLU_001265_61_1_7"/>
<dbReference type="Gene3D" id="1.20.1250.20">
    <property type="entry name" value="MFS general substrate transporter like domains"/>
    <property type="match status" value="1"/>
</dbReference>
<dbReference type="PANTHER" id="PTHR43124:SF5">
    <property type="entry name" value="PURINE RIBONUCLEOSIDE EFFLUX PUMP NEPI"/>
    <property type="match status" value="1"/>
</dbReference>
<feature type="transmembrane region" description="Helical" evidence="6">
    <location>
        <begin position="12"/>
        <end position="40"/>
    </location>
</feature>
<keyword evidence="3 6" id="KW-0812">Transmembrane</keyword>
<name>C6BTC6_MARSD</name>
<accession>C6BTC6</accession>
<feature type="transmembrane region" description="Helical" evidence="6">
    <location>
        <begin position="145"/>
        <end position="167"/>
    </location>
</feature>
<dbReference type="AlphaFoldDB" id="C6BTC6"/>
<evidence type="ECO:0000256" key="1">
    <source>
        <dbReference type="ARBA" id="ARBA00004651"/>
    </source>
</evidence>
<dbReference type="RefSeq" id="WP_015853423.1">
    <property type="nucleotide sequence ID" value="NC_012881.1"/>
</dbReference>
<evidence type="ECO:0000313" key="8">
    <source>
        <dbReference type="EMBL" id="ACS81607.1"/>
    </source>
</evidence>
<keyword evidence="4 6" id="KW-1133">Transmembrane helix</keyword>
<dbReference type="InterPro" id="IPR050189">
    <property type="entry name" value="MFS_Efflux_Transporters"/>
</dbReference>
<feature type="domain" description="Major facilitator superfamily (MFS) profile" evidence="7">
    <location>
        <begin position="13"/>
        <end position="391"/>
    </location>
</feature>
<evidence type="ECO:0000259" key="7">
    <source>
        <dbReference type="PROSITE" id="PS50850"/>
    </source>
</evidence>
<keyword evidence="5 6" id="KW-0472">Membrane</keyword>
<dbReference type="OrthoDB" id="9812189at2"/>
<organism evidence="8 9">
    <name type="scientific">Maridesulfovibrio salexigens (strain ATCC 14822 / DSM 2638 / NCIMB 8403 / VKM B-1763)</name>
    <name type="common">Desulfovibrio salexigens</name>
    <dbReference type="NCBI Taxonomy" id="526222"/>
    <lineage>
        <taxon>Bacteria</taxon>
        <taxon>Pseudomonadati</taxon>
        <taxon>Thermodesulfobacteriota</taxon>
        <taxon>Desulfovibrionia</taxon>
        <taxon>Desulfovibrionales</taxon>
        <taxon>Desulfovibrionaceae</taxon>
        <taxon>Maridesulfovibrio</taxon>
    </lineage>
</organism>
<dbReference type="GO" id="GO:0022857">
    <property type="term" value="F:transmembrane transporter activity"/>
    <property type="evidence" value="ECO:0007669"/>
    <property type="project" value="InterPro"/>
</dbReference>
<evidence type="ECO:0000256" key="6">
    <source>
        <dbReference type="SAM" id="Phobius"/>
    </source>
</evidence>
<feature type="transmembrane region" description="Helical" evidence="6">
    <location>
        <begin position="279"/>
        <end position="295"/>
    </location>
</feature>
<dbReference type="GO" id="GO:0005886">
    <property type="term" value="C:plasma membrane"/>
    <property type="evidence" value="ECO:0007669"/>
    <property type="project" value="UniProtKB-SubCell"/>
</dbReference>
<dbReference type="eggNOG" id="COG2814">
    <property type="taxonomic scope" value="Bacteria"/>
</dbReference>
<feature type="transmembrane region" description="Helical" evidence="6">
    <location>
        <begin position="301"/>
        <end position="325"/>
    </location>
</feature>
<dbReference type="Proteomes" id="UP000002601">
    <property type="component" value="Chromosome"/>
</dbReference>